<reference evidence="1" key="2">
    <citation type="submission" date="2021-04" db="EMBL/GenBank/DDBJ databases">
        <authorList>
            <person name="Gilroy R."/>
        </authorList>
    </citation>
    <scope>NUCLEOTIDE SEQUENCE</scope>
    <source>
        <strain evidence="1">ChiSxjej6B18-287</strain>
    </source>
</reference>
<dbReference type="EMBL" id="DWWV01000204">
    <property type="protein sequence ID" value="HJC12069.1"/>
    <property type="molecule type" value="Genomic_DNA"/>
</dbReference>
<dbReference type="Proteomes" id="UP000823893">
    <property type="component" value="Unassembled WGS sequence"/>
</dbReference>
<accession>A0A9D2N9G4</accession>
<sequence length="72" mass="8600">MEEQTGEYGLRGIPGEKSPGIYVCAGRGDNSRGKKYLLSWLKKEYWGWIPPLWRFFFEFRELTYKLSNVKKY</sequence>
<evidence type="ECO:0000313" key="1">
    <source>
        <dbReference type="EMBL" id="HJC12069.1"/>
    </source>
</evidence>
<organism evidence="1 2">
    <name type="scientific">Candidatus Blautia merdigallinarum</name>
    <dbReference type="NCBI Taxonomy" id="2838495"/>
    <lineage>
        <taxon>Bacteria</taxon>
        <taxon>Bacillati</taxon>
        <taxon>Bacillota</taxon>
        <taxon>Clostridia</taxon>
        <taxon>Lachnospirales</taxon>
        <taxon>Lachnospiraceae</taxon>
        <taxon>Blautia</taxon>
    </lineage>
</organism>
<comment type="caution">
    <text evidence="1">The sequence shown here is derived from an EMBL/GenBank/DDBJ whole genome shotgun (WGS) entry which is preliminary data.</text>
</comment>
<reference evidence="1" key="1">
    <citation type="journal article" date="2021" name="PeerJ">
        <title>Extensive microbial diversity within the chicken gut microbiome revealed by metagenomics and culture.</title>
        <authorList>
            <person name="Gilroy R."/>
            <person name="Ravi A."/>
            <person name="Getino M."/>
            <person name="Pursley I."/>
            <person name="Horton D.L."/>
            <person name="Alikhan N.F."/>
            <person name="Baker D."/>
            <person name="Gharbi K."/>
            <person name="Hall N."/>
            <person name="Watson M."/>
            <person name="Adriaenssens E.M."/>
            <person name="Foster-Nyarko E."/>
            <person name="Jarju S."/>
            <person name="Secka A."/>
            <person name="Antonio M."/>
            <person name="Oren A."/>
            <person name="Chaudhuri R.R."/>
            <person name="La Ragione R."/>
            <person name="Hildebrand F."/>
            <person name="Pallen M.J."/>
        </authorList>
    </citation>
    <scope>NUCLEOTIDE SEQUENCE</scope>
    <source>
        <strain evidence="1">ChiSxjej6B18-287</strain>
    </source>
</reference>
<protein>
    <submittedName>
        <fullName evidence="1">Uncharacterized protein</fullName>
    </submittedName>
</protein>
<gene>
    <name evidence="1" type="ORF">H9935_14975</name>
</gene>
<evidence type="ECO:0000313" key="2">
    <source>
        <dbReference type="Proteomes" id="UP000823893"/>
    </source>
</evidence>
<name>A0A9D2N9G4_9FIRM</name>
<proteinExistence type="predicted"/>
<dbReference type="AlphaFoldDB" id="A0A9D2N9G4"/>